<evidence type="ECO:0000256" key="1">
    <source>
        <dbReference type="ARBA" id="ARBA00022737"/>
    </source>
</evidence>
<dbReference type="InterPro" id="IPR011990">
    <property type="entry name" value="TPR-like_helical_dom_sf"/>
</dbReference>
<evidence type="ECO:0000313" key="3">
    <source>
        <dbReference type="EMBL" id="PON75454.1"/>
    </source>
</evidence>
<dbReference type="InterPro" id="IPR002885">
    <property type="entry name" value="PPR_rpt"/>
</dbReference>
<dbReference type="Proteomes" id="UP000237105">
    <property type="component" value="Unassembled WGS sequence"/>
</dbReference>
<keyword evidence="4" id="KW-1185">Reference proteome</keyword>
<dbReference type="FunFam" id="1.25.40.10:FF:000366">
    <property type="entry name" value="Pentatricopeptide (PPR) repeat-containing protein"/>
    <property type="match status" value="1"/>
</dbReference>
<accession>A0A2P5DQ78</accession>
<dbReference type="GO" id="GO:0009451">
    <property type="term" value="P:RNA modification"/>
    <property type="evidence" value="ECO:0007669"/>
    <property type="project" value="InterPro"/>
</dbReference>
<dbReference type="GO" id="GO:0003723">
    <property type="term" value="F:RNA binding"/>
    <property type="evidence" value="ECO:0007669"/>
    <property type="project" value="InterPro"/>
</dbReference>
<feature type="repeat" description="PPR" evidence="2">
    <location>
        <begin position="307"/>
        <end position="341"/>
    </location>
</feature>
<name>A0A2P5DQ78_PARAD</name>
<dbReference type="Pfam" id="PF13041">
    <property type="entry name" value="PPR_2"/>
    <property type="match status" value="3"/>
</dbReference>
<protein>
    <submittedName>
        <fullName evidence="3">Tetratricopeptide-like helical domain containing protein</fullName>
    </submittedName>
</protein>
<dbReference type="FunFam" id="1.25.40.10:FF:000344">
    <property type="entry name" value="Pentatricopeptide repeat-containing protein"/>
    <property type="match status" value="1"/>
</dbReference>
<sequence length="536" mass="60602">MKDFVVPRWFGCPGPGEPTPHERIFVMNQLKQIHAYTLRNGIDYTDTLVLKLLEIPNIPYAHNLFDLIPKPTVFLYNKLIKAYSFHGQHHQCLSLYTRMSLQRCVPNERSFTLLFSACASISSPRLGQMIHSRFVKSGLALDVFSETALVDMYAKLGMLACARQQFDEMRVRDIPTWNAMIAGYARSGDLERALELFGLMPNRNVVSWTTMISGFSQNGQYSKALQVFLQMEKERDVKPNEVTIASVLPACANLGALEIGERIEEYSRRSGFFKNSHVGNAILEMYARCGKIDIARRVFDEIGSRRNLCSWNSMIMGLAVHGRCREALNLYEQMLTVGIRPDDVTFVGLILACTHGGMVSKGHQLFRSMEPNFSIAPKLEHYGCMVDLLGRAGELEEAYDLIQDMPIKPDSVIWGALLGACSFHGNIKFAEKAAESLFELEPWNPANYVILSNIYASGGRWDGVAKLRKVMKGGKITKAAGYSFIEERGQVHMFIVDDKSHPRSHEMYALLGGFYTKVRLYIDESYCLSELEEMQF</sequence>
<dbReference type="EMBL" id="JXTB01000023">
    <property type="protein sequence ID" value="PON75454.1"/>
    <property type="molecule type" value="Genomic_DNA"/>
</dbReference>
<reference evidence="4" key="1">
    <citation type="submission" date="2016-06" db="EMBL/GenBank/DDBJ databases">
        <title>Parallel loss of symbiosis genes in relatives of nitrogen-fixing non-legume Parasponia.</title>
        <authorList>
            <person name="Van Velzen R."/>
            <person name="Holmer R."/>
            <person name="Bu F."/>
            <person name="Rutten L."/>
            <person name="Van Zeijl A."/>
            <person name="Liu W."/>
            <person name="Santuari L."/>
            <person name="Cao Q."/>
            <person name="Sharma T."/>
            <person name="Shen D."/>
            <person name="Roswanjaya Y."/>
            <person name="Wardhani T."/>
            <person name="Kalhor M.S."/>
            <person name="Jansen J."/>
            <person name="Van den Hoogen J."/>
            <person name="Gungor B."/>
            <person name="Hartog M."/>
            <person name="Hontelez J."/>
            <person name="Verver J."/>
            <person name="Yang W.-C."/>
            <person name="Schijlen E."/>
            <person name="Repin R."/>
            <person name="Schilthuizen M."/>
            <person name="Schranz E."/>
            <person name="Heidstra R."/>
            <person name="Miyata K."/>
            <person name="Fedorova E."/>
            <person name="Kohlen W."/>
            <person name="Bisseling T."/>
            <person name="Smit S."/>
            <person name="Geurts R."/>
        </authorList>
    </citation>
    <scope>NUCLEOTIDE SEQUENCE [LARGE SCALE GENOMIC DNA]</scope>
    <source>
        <strain evidence="4">cv. WU1-14</strain>
    </source>
</reference>
<evidence type="ECO:0000313" key="4">
    <source>
        <dbReference type="Proteomes" id="UP000237105"/>
    </source>
</evidence>
<dbReference type="Pfam" id="PF01535">
    <property type="entry name" value="PPR"/>
    <property type="match status" value="3"/>
</dbReference>
<dbReference type="PROSITE" id="PS51375">
    <property type="entry name" value="PPR"/>
    <property type="match status" value="3"/>
</dbReference>
<feature type="repeat" description="PPR" evidence="2">
    <location>
        <begin position="72"/>
        <end position="106"/>
    </location>
</feature>
<keyword evidence="1" id="KW-0677">Repeat</keyword>
<dbReference type="NCBIfam" id="TIGR00756">
    <property type="entry name" value="PPR"/>
    <property type="match status" value="5"/>
</dbReference>
<feature type="repeat" description="PPR" evidence="2">
    <location>
        <begin position="173"/>
        <end position="207"/>
    </location>
</feature>
<dbReference type="Pfam" id="PF20431">
    <property type="entry name" value="E_motif"/>
    <property type="match status" value="1"/>
</dbReference>
<proteinExistence type="predicted"/>
<evidence type="ECO:0000256" key="2">
    <source>
        <dbReference type="PROSITE-ProRule" id="PRU00708"/>
    </source>
</evidence>
<gene>
    <name evidence="3" type="ORF">PanWU01x14_040790</name>
</gene>
<dbReference type="Gene3D" id="1.25.40.10">
    <property type="entry name" value="Tetratricopeptide repeat domain"/>
    <property type="match status" value="3"/>
</dbReference>
<organism evidence="3 4">
    <name type="scientific">Parasponia andersonii</name>
    <name type="common">Sponia andersonii</name>
    <dbReference type="NCBI Taxonomy" id="3476"/>
    <lineage>
        <taxon>Eukaryota</taxon>
        <taxon>Viridiplantae</taxon>
        <taxon>Streptophyta</taxon>
        <taxon>Embryophyta</taxon>
        <taxon>Tracheophyta</taxon>
        <taxon>Spermatophyta</taxon>
        <taxon>Magnoliopsida</taxon>
        <taxon>eudicotyledons</taxon>
        <taxon>Gunneridae</taxon>
        <taxon>Pentapetalae</taxon>
        <taxon>rosids</taxon>
        <taxon>fabids</taxon>
        <taxon>Rosales</taxon>
        <taxon>Cannabaceae</taxon>
        <taxon>Parasponia</taxon>
    </lineage>
</organism>
<dbReference type="FunFam" id="1.25.40.10:FF:000422">
    <property type="entry name" value="Pentatricopeptide repeat-containing protein"/>
    <property type="match status" value="1"/>
</dbReference>
<dbReference type="InterPro" id="IPR046848">
    <property type="entry name" value="E_motif"/>
</dbReference>
<comment type="caution">
    <text evidence="3">The sequence shown here is derived from an EMBL/GenBank/DDBJ whole genome shotgun (WGS) entry which is preliminary data.</text>
</comment>
<dbReference type="InterPro" id="IPR046960">
    <property type="entry name" value="PPR_At4g14850-like_plant"/>
</dbReference>
<dbReference type="PANTHER" id="PTHR47926">
    <property type="entry name" value="PENTATRICOPEPTIDE REPEAT-CONTAINING PROTEIN"/>
    <property type="match status" value="1"/>
</dbReference>
<dbReference type="AlphaFoldDB" id="A0A2P5DQ78"/>
<dbReference type="PANTHER" id="PTHR47926:SF540">
    <property type="entry name" value="PENTATRICOPEPTIDE REPEAT-CONTAINING PROTEIN"/>
    <property type="match status" value="1"/>
</dbReference>
<dbReference type="OrthoDB" id="185373at2759"/>